<feature type="domain" description="DNA/RNA non-specific endonuclease/pyrophosphatase/phosphodiesterase" evidence="4">
    <location>
        <begin position="30"/>
        <end position="239"/>
    </location>
</feature>
<dbReference type="InterPro" id="IPR020821">
    <property type="entry name" value="ENPP1-3/EXOG-like_nuc-like"/>
</dbReference>
<evidence type="ECO:0000259" key="3">
    <source>
        <dbReference type="SMART" id="SM00477"/>
    </source>
</evidence>
<dbReference type="InterPro" id="IPR001604">
    <property type="entry name" value="Endo_G_ENPP1-like_dom"/>
</dbReference>
<feature type="active site" description="Proton acceptor" evidence="1">
    <location>
        <position position="92"/>
    </location>
</feature>
<dbReference type="SMART" id="SM00477">
    <property type="entry name" value="NUC"/>
    <property type="match status" value="1"/>
</dbReference>
<dbReference type="Proteomes" id="UP000321049">
    <property type="component" value="Unassembled WGS sequence"/>
</dbReference>
<sequence length="264" mass="28922">MSNVDGGYDPTFLGPPVPLPVPAQAVRDLPSTHFTVLLDPERRLAAATAVNIDGAQLVNLERGDDWHLDPRVPADEQAGPELYARNDLDRGHLVRRRDPVWGDLVTARRANFDTFAYPNAAPQASAFNQGELLWVGLEDHVLEYARTLGHRVSVFTGPVLADDDPVYRGVQIPRRFWKVAAWASSGDLRAAGFVLDQTPFVRSLQAEVPPLGAFRTFQVPVVDVESLTGIDLGPLVDADVLVPVGARADGDRWVPLTTLEQVRL</sequence>
<evidence type="ECO:0000256" key="1">
    <source>
        <dbReference type="PIRSR" id="PIRSR640255-1"/>
    </source>
</evidence>
<evidence type="ECO:0000259" key="4">
    <source>
        <dbReference type="SMART" id="SM00892"/>
    </source>
</evidence>
<dbReference type="AlphaFoldDB" id="A0A511JJ21"/>
<dbReference type="CDD" id="cd00091">
    <property type="entry name" value="NUC"/>
    <property type="match status" value="1"/>
</dbReference>
<feature type="domain" description="ENPP1-3/EXOG-like endonuclease/phosphodiesterase" evidence="3">
    <location>
        <begin position="31"/>
        <end position="239"/>
    </location>
</feature>
<dbReference type="GO" id="GO:0003676">
    <property type="term" value="F:nucleic acid binding"/>
    <property type="evidence" value="ECO:0007669"/>
    <property type="project" value="InterPro"/>
</dbReference>
<dbReference type="GO" id="GO:0004519">
    <property type="term" value="F:endonuclease activity"/>
    <property type="evidence" value="ECO:0007669"/>
    <property type="project" value="TreeGrafter"/>
</dbReference>
<dbReference type="RefSeq" id="WP_146845467.1">
    <property type="nucleotide sequence ID" value="NZ_BJWH01000005.1"/>
</dbReference>
<dbReference type="InterPro" id="IPR040255">
    <property type="entry name" value="Non-specific_endonuclease"/>
</dbReference>
<evidence type="ECO:0000313" key="6">
    <source>
        <dbReference type="Proteomes" id="UP000321049"/>
    </source>
</evidence>
<dbReference type="SMART" id="SM00892">
    <property type="entry name" value="Endonuclease_NS"/>
    <property type="match status" value="1"/>
</dbReference>
<dbReference type="Pfam" id="PF01223">
    <property type="entry name" value="Endonuclease_NS"/>
    <property type="match status" value="1"/>
</dbReference>
<dbReference type="GO" id="GO:0016787">
    <property type="term" value="F:hydrolase activity"/>
    <property type="evidence" value="ECO:0007669"/>
    <property type="project" value="InterPro"/>
</dbReference>
<accession>A0A511JJ21</accession>
<evidence type="ECO:0000313" key="5">
    <source>
        <dbReference type="EMBL" id="GEL97926.1"/>
    </source>
</evidence>
<dbReference type="InterPro" id="IPR044929">
    <property type="entry name" value="DNA/RNA_non-sp_Endonuclease_sf"/>
</dbReference>
<name>A0A511JJ21_9CELL</name>
<keyword evidence="6" id="KW-1185">Reference proteome</keyword>
<keyword evidence="2" id="KW-0479">Metal-binding</keyword>
<organism evidence="5 6">
    <name type="scientific">Cellulomonas terrae</name>
    <dbReference type="NCBI Taxonomy" id="311234"/>
    <lineage>
        <taxon>Bacteria</taxon>
        <taxon>Bacillati</taxon>
        <taxon>Actinomycetota</taxon>
        <taxon>Actinomycetes</taxon>
        <taxon>Micrococcales</taxon>
        <taxon>Cellulomonadaceae</taxon>
        <taxon>Cellulomonas</taxon>
    </lineage>
</organism>
<dbReference type="InterPro" id="IPR044925">
    <property type="entry name" value="His-Me_finger_sf"/>
</dbReference>
<protein>
    <recommendedName>
        <fullName evidence="7">Endonuclease</fullName>
    </recommendedName>
</protein>
<evidence type="ECO:0000256" key="2">
    <source>
        <dbReference type="PIRSR" id="PIRSR640255-2"/>
    </source>
</evidence>
<comment type="caution">
    <text evidence="5">The sequence shown here is derived from an EMBL/GenBank/DDBJ whole genome shotgun (WGS) entry which is preliminary data.</text>
</comment>
<proteinExistence type="predicted"/>
<gene>
    <name evidence="5" type="ORF">CTE05_14730</name>
</gene>
<dbReference type="Gene3D" id="3.40.570.10">
    <property type="entry name" value="Extracellular Endonuclease, subunit A"/>
    <property type="match status" value="1"/>
</dbReference>
<reference evidence="5 6" key="1">
    <citation type="submission" date="2019-07" db="EMBL/GenBank/DDBJ databases">
        <title>Whole genome shotgun sequence of Cellulomonas terrae NBRC 100819.</title>
        <authorList>
            <person name="Hosoyama A."/>
            <person name="Uohara A."/>
            <person name="Ohji S."/>
            <person name="Ichikawa N."/>
        </authorList>
    </citation>
    <scope>NUCLEOTIDE SEQUENCE [LARGE SCALE GENOMIC DNA]</scope>
    <source>
        <strain evidence="5 6">NBRC 100819</strain>
    </source>
</reference>
<dbReference type="PANTHER" id="PTHR13966:SF5">
    <property type="entry name" value="ENDONUCLEASE G, MITOCHONDRIAL"/>
    <property type="match status" value="1"/>
</dbReference>
<dbReference type="GO" id="GO:0046872">
    <property type="term" value="F:metal ion binding"/>
    <property type="evidence" value="ECO:0007669"/>
    <property type="project" value="UniProtKB-KW"/>
</dbReference>
<dbReference type="SUPFAM" id="SSF54060">
    <property type="entry name" value="His-Me finger endonucleases"/>
    <property type="match status" value="1"/>
</dbReference>
<feature type="binding site" evidence="2">
    <location>
        <position position="128"/>
    </location>
    <ligand>
        <name>Mg(2+)</name>
        <dbReference type="ChEBI" id="CHEBI:18420"/>
        <note>catalytic</note>
    </ligand>
</feature>
<dbReference type="PANTHER" id="PTHR13966">
    <property type="entry name" value="ENDONUCLEASE RELATED"/>
    <property type="match status" value="1"/>
</dbReference>
<evidence type="ECO:0008006" key="7">
    <source>
        <dbReference type="Google" id="ProtNLM"/>
    </source>
</evidence>
<dbReference type="OrthoDB" id="104542at2"/>
<dbReference type="EMBL" id="BJWH01000005">
    <property type="protein sequence ID" value="GEL97926.1"/>
    <property type="molecule type" value="Genomic_DNA"/>
</dbReference>